<dbReference type="EMBL" id="MCFD01000007">
    <property type="protein sequence ID" value="ORX69653.1"/>
    <property type="molecule type" value="Genomic_DNA"/>
</dbReference>
<reference evidence="1 2" key="1">
    <citation type="submission" date="2016-07" db="EMBL/GenBank/DDBJ databases">
        <title>Pervasive Adenine N6-methylation of Active Genes in Fungi.</title>
        <authorList>
            <consortium name="DOE Joint Genome Institute"/>
            <person name="Mondo S.J."/>
            <person name="Dannebaum R.O."/>
            <person name="Kuo R.C."/>
            <person name="Labutti K."/>
            <person name="Haridas S."/>
            <person name="Kuo A."/>
            <person name="Salamov A."/>
            <person name="Ahrendt S.R."/>
            <person name="Lipzen A."/>
            <person name="Sullivan W."/>
            <person name="Andreopoulos W.B."/>
            <person name="Clum A."/>
            <person name="Lindquist E."/>
            <person name="Daum C."/>
            <person name="Ramamoorthy G.K."/>
            <person name="Gryganskyi A."/>
            <person name="Culley D."/>
            <person name="Magnuson J.K."/>
            <person name="James T.Y."/>
            <person name="O'Malley M.A."/>
            <person name="Stajich J.E."/>
            <person name="Spatafora J.W."/>
            <person name="Visel A."/>
            <person name="Grigoriev I.V."/>
        </authorList>
    </citation>
    <scope>NUCLEOTIDE SEQUENCE [LARGE SCALE GENOMIC DNA]</scope>
    <source>
        <strain evidence="1 2">ATCC 12442</strain>
    </source>
</reference>
<dbReference type="GeneID" id="63802207"/>
<dbReference type="Proteomes" id="UP000193922">
    <property type="component" value="Unassembled WGS sequence"/>
</dbReference>
<proteinExistence type="predicted"/>
<gene>
    <name evidence="1" type="ORF">DL89DRAFT_257887</name>
</gene>
<accession>A0A1Y1W7Y9</accession>
<organism evidence="1 2">
    <name type="scientific">Linderina pennispora</name>
    <dbReference type="NCBI Taxonomy" id="61395"/>
    <lineage>
        <taxon>Eukaryota</taxon>
        <taxon>Fungi</taxon>
        <taxon>Fungi incertae sedis</taxon>
        <taxon>Zoopagomycota</taxon>
        <taxon>Kickxellomycotina</taxon>
        <taxon>Kickxellomycetes</taxon>
        <taxon>Kickxellales</taxon>
        <taxon>Kickxellaceae</taxon>
        <taxon>Linderina</taxon>
    </lineage>
</organism>
<protein>
    <submittedName>
        <fullName evidence="1">Uncharacterized protein</fullName>
    </submittedName>
</protein>
<dbReference type="AlphaFoldDB" id="A0A1Y1W7Y9"/>
<keyword evidence="2" id="KW-1185">Reference proteome</keyword>
<dbReference type="RefSeq" id="XP_040743341.1">
    <property type="nucleotide sequence ID" value="XM_040885559.1"/>
</dbReference>
<evidence type="ECO:0000313" key="2">
    <source>
        <dbReference type="Proteomes" id="UP000193922"/>
    </source>
</evidence>
<name>A0A1Y1W7Y9_9FUNG</name>
<sequence length="247" mass="27934">MEPGSFRLSILADRAILERVLDSLIRDTALYSQLNSRQEIGYTANSQYNEPGRSWIYNFEPELSFKEVINYALVSRQWLDILKPYVCSTIYVRSRPPYPIDQQLGGRLTKLLRRKQSAKKTYPWVSNIQPIIAMGGESYVQRICIDDYDTVKPPVLPRLLDGVGFGTRVWENISVCSLSGFFLLFHTKLSDAEVVESTCRYLRATCPSLKDFNISRTHGICGDNAHGRGKAIVALEAKFSALTSQAL</sequence>
<comment type="caution">
    <text evidence="1">The sequence shown here is derived from an EMBL/GenBank/DDBJ whole genome shotgun (WGS) entry which is preliminary data.</text>
</comment>
<evidence type="ECO:0000313" key="1">
    <source>
        <dbReference type="EMBL" id="ORX69653.1"/>
    </source>
</evidence>